<name>A0ABU0Q3K3_STRAH</name>
<dbReference type="Gene3D" id="3.10.310.10">
    <property type="entry name" value="Diaminopimelate Epimerase, Chain A, domain 1"/>
    <property type="match status" value="2"/>
</dbReference>
<dbReference type="PANTHER" id="PTHR13774">
    <property type="entry name" value="PHENAZINE BIOSYNTHESIS PROTEIN"/>
    <property type="match status" value="1"/>
</dbReference>
<dbReference type="PIRSF" id="PIRSF016184">
    <property type="entry name" value="PhzC_PhzF"/>
    <property type="match status" value="1"/>
</dbReference>
<evidence type="ECO:0000313" key="3">
    <source>
        <dbReference type="EMBL" id="MDQ0685250.1"/>
    </source>
</evidence>
<dbReference type="SUPFAM" id="SSF54506">
    <property type="entry name" value="Diaminopimelate epimerase-like"/>
    <property type="match status" value="1"/>
</dbReference>
<keyword evidence="4" id="KW-1185">Reference proteome</keyword>
<comment type="caution">
    <text evidence="3">The sequence shown here is derived from an EMBL/GenBank/DDBJ whole genome shotgun (WGS) entry which is preliminary data.</text>
</comment>
<keyword evidence="2" id="KW-0413">Isomerase</keyword>
<dbReference type="PANTHER" id="PTHR13774:SF39">
    <property type="entry name" value="BIOSYNTHESIS PROTEIN, PUTATIVE-RELATED"/>
    <property type="match status" value="1"/>
</dbReference>
<accession>A0ABU0Q3K3</accession>
<sequence length="291" mass="30069">MGTARRGLRYGRRMEVLRYVAFGTDPAGGNPAGVVLDATGIDEKTMLATAAEVGYSETAFAVPSDDGGLAVRYFSPLAEVPFCGHATIATAVAHAERHGTGSLVLHTGVGTVPVTTAVADDGTTVATLVSVAPRTKPLADDDLTELLAALRWSADELDPALPPRVAYAGAWHPVVAAADRGRLADLDYDMPALSALMARRDWTTVDLVWRESPTVFHARNPFPPGGVVEDPATGAAAAALGGYLRELGLVSPPKTLTIHQGADMGRPSTLTVSVPGGRDSGIGVTGTAVPL</sequence>
<evidence type="ECO:0000256" key="1">
    <source>
        <dbReference type="ARBA" id="ARBA00008270"/>
    </source>
</evidence>
<dbReference type="NCBIfam" id="TIGR00654">
    <property type="entry name" value="PhzF_family"/>
    <property type="match status" value="1"/>
</dbReference>
<protein>
    <submittedName>
        <fullName evidence="3">PhzF family phenazine biosynthesis protein</fullName>
    </submittedName>
</protein>
<dbReference type="Pfam" id="PF02567">
    <property type="entry name" value="PhzC-PhzF"/>
    <property type="match status" value="1"/>
</dbReference>
<dbReference type="Proteomes" id="UP001243364">
    <property type="component" value="Unassembled WGS sequence"/>
</dbReference>
<organism evidence="3 4">
    <name type="scientific">Streptomyces achromogenes</name>
    <dbReference type="NCBI Taxonomy" id="67255"/>
    <lineage>
        <taxon>Bacteria</taxon>
        <taxon>Bacillati</taxon>
        <taxon>Actinomycetota</taxon>
        <taxon>Actinomycetes</taxon>
        <taxon>Kitasatosporales</taxon>
        <taxon>Streptomycetaceae</taxon>
        <taxon>Streptomyces</taxon>
    </lineage>
</organism>
<dbReference type="InterPro" id="IPR003719">
    <property type="entry name" value="Phenazine_PhzF-like"/>
</dbReference>
<comment type="similarity">
    <text evidence="1">Belongs to the PhzF family.</text>
</comment>
<dbReference type="EMBL" id="JAUSYA010000001">
    <property type="protein sequence ID" value="MDQ0685250.1"/>
    <property type="molecule type" value="Genomic_DNA"/>
</dbReference>
<reference evidence="3 4" key="1">
    <citation type="submission" date="2023-07" db="EMBL/GenBank/DDBJ databases">
        <title>Comparative genomics of wheat-associated soil bacteria to identify genetic determinants of phenazine resistance.</title>
        <authorList>
            <person name="Mouncey N."/>
        </authorList>
    </citation>
    <scope>NUCLEOTIDE SEQUENCE [LARGE SCALE GENOMIC DNA]</scope>
    <source>
        <strain evidence="3 4">W4I19-2</strain>
    </source>
</reference>
<evidence type="ECO:0000256" key="2">
    <source>
        <dbReference type="ARBA" id="ARBA00023235"/>
    </source>
</evidence>
<evidence type="ECO:0000313" key="4">
    <source>
        <dbReference type="Proteomes" id="UP001243364"/>
    </source>
</evidence>
<gene>
    <name evidence="3" type="ORF">QFZ56_004213</name>
</gene>
<proteinExistence type="inferred from homology"/>